<feature type="region of interest" description="Disordered" evidence="7">
    <location>
        <begin position="437"/>
        <end position="497"/>
    </location>
</feature>
<dbReference type="PROSITE" id="PS00022">
    <property type="entry name" value="EGF_1"/>
    <property type="match status" value="7"/>
</dbReference>
<dbReference type="InterPro" id="IPR001774">
    <property type="entry name" value="DSL"/>
</dbReference>
<feature type="disulfide bond" evidence="5">
    <location>
        <begin position="3490"/>
        <end position="3499"/>
    </location>
</feature>
<comment type="caution">
    <text evidence="8">The sequence shown here is derived from an EMBL/GenBank/DDBJ whole genome shotgun (WGS) entry which is preliminary data.</text>
</comment>
<feature type="compositionally biased region" description="Gly residues" evidence="7">
    <location>
        <begin position="2086"/>
        <end position="2102"/>
    </location>
</feature>
<keyword evidence="1" id="KW-0217">Developmental protein</keyword>
<dbReference type="Pfam" id="PF23106">
    <property type="entry name" value="EGF_Teneurin"/>
    <property type="match status" value="2"/>
</dbReference>
<feature type="disulfide bond" evidence="6">
    <location>
        <begin position="3091"/>
        <end position="3103"/>
    </location>
</feature>
<dbReference type="SUPFAM" id="SSF56672">
    <property type="entry name" value="DNA/RNA polymerases"/>
    <property type="match status" value="1"/>
</dbReference>
<dbReference type="InterPro" id="IPR000477">
    <property type="entry name" value="RT_dom"/>
</dbReference>
<dbReference type="CDD" id="cd00054">
    <property type="entry name" value="EGF_CA"/>
    <property type="match status" value="1"/>
</dbReference>
<evidence type="ECO:0000256" key="7">
    <source>
        <dbReference type="SAM" id="MobiDB-lite"/>
    </source>
</evidence>
<dbReference type="GO" id="GO:0016020">
    <property type="term" value="C:membrane"/>
    <property type="evidence" value="ECO:0007669"/>
    <property type="project" value="InterPro"/>
</dbReference>
<feature type="disulfide bond" evidence="5">
    <location>
        <begin position="3618"/>
        <end position="3627"/>
    </location>
</feature>
<evidence type="ECO:0000313" key="9">
    <source>
        <dbReference type="Proteomes" id="UP001152795"/>
    </source>
</evidence>
<feature type="disulfide bond" evidence="5">
    <location>
        <begin position="3111"/>
        <end position="3120"/>
    </location>
</feature>
<feature type="disulfide bond" evidence="5">
    <location>
        <begin position="3087"/>
        <end position="3097"/>
    </location>
</feature>
<name>A0A6S7H2U8_PARCT</name>
<dbReference type="SMART" id="SM00181">
    <property type="entry name" value="EGF"/>
    <property type="match status" value="14"/>
</dbReference>
<keyword evidence="4 5" id="KW-1015">Disulfide bond</keyword>
<evidence type="ECO:0000256" key="4">
    <source>
        <dbReference type="ARBA" id="ARBA00023157"/>
    </source>
</evidence>
<dbReference type="Proteomes" id="UP001152795">
    <property type="component" value="Unassembled WGS sequence"/>
</dbReference>
<dbReference type="InterPro" id="IPR000742">
    <property type="entry name" value="EGF"/>
</dbReference>
<feature type="region of interest" description="Disordered" evidence="7">
    <location>
        <begin position="2076"/>
        <end position="2102"/>
    </location>
</feature>
<accession>A0A6S7H2U8</accession>
<dbReference type="PROSITE" id="PS50878">
    <property type="entry name" value="RT_POL"/>
    <property type="match status" value="1"/>
</dbReference>
<gene>
    <name evidence="8" type="ORF">PACLA_8A006820</name>
</gene>
<reference evidence="8" key="1">
    <citation type="submission" date="2020-04" db="EMBL/GenBank/DDBJ databases">
        <authorList>
            <person name="Alioto T."/>
            <person name="Alioto T."/>
            <person name="Gomez Garrido J."/>
        </authorList>
    </citation>
    <scope>NUCLEOTIDE SEQUENCE</scope>
    <source>
        <strain evidence="8">A484AB</strain>
    </source>
</reference>
<dbReference type="InterPro" id="IPR043502">
    <property type="entry name" value="DNA/RNA_pol_sf"/>
</dbReference>
<keyword evidence="9" id="KW-1185">Reference proteome</keyword>
<dbReference type="PROSITE" id="PS50026">
    <property type="entry name" value="EGF_3"/>
    <property type="match status" value="5"/>
</dbReference>
<dbReference type="GO" id="GO:0007154">
    <property type="term" value="P:cell communication"/>
    <property type="evidence" value="ECO:0007669"/>
    <property type="project" value="InterPro"/>
</dbReference>
<keyword evidence="2 5" id="KW-0245">EGF-like domain</keyword>
<evidence type="ECO:0000256" key="2">
    <source>
        <dbReference type="ARBA" id="ARBA00022536"/>
    </source>
</evidence>
<comment type="caution">
    <text evidence="5">Lacks conserved residue(s) required for the propagation of feature annotation.</text>
</comment>
<evidence type="ECO:0000256" key="3">
    <source>
        <dbReference type="ARBA" id="ARBA00022737"/>
    </source>
</evidence>
<dbReference type="PROSITE" id="PS51051">
    <property type="entry name" value="DSL"/>
    <property type="match status" value="1"/>
</dbReference>
<feature type="disulfide bond" evidence="6">
    <location>
        <begin position="3078"/>
        <end position="3087"/>
    </location>
</feature>
<keyword evidence="3" id="KW-0677">Repeat</keyword>
<evidence type="ECO:0000256" key="1">
    <source>
        <dbReference type="ARBA" id="ARBA00022473"/>
    </source>
</evidence>
<dbReference type="Gene3D" id="2.10.25.10">
    <property type="entry name" value="Laminin"/>
    <property type="match status" value="5"/>
</dbReference>
<sequence>MKYKSQFNAELFKIEATEFFLEIDAEINSKGRGFIHYTLGAGVNGSDGGSGASHATFGGTRDNRKQRTTYGSLYEPITAGSRGGVGPSDVLGARGGGVMRIIVGHSFHLDGVVNVDADNAKENSGNGGGSGGSVWISTNYFKGHGKITSRGGLGNTHGSALGGSGAGGRISVHMRKEDEFRGTYSVFGGLGDGSRHGGPGTVYVEESRDIYIHSRLYIDNNNAVPVKEFVLNERNAREDYHKRVDGVLTDYHFDEFMVLNQAIFKIKTLSENETFNPSVYIGLMYGDGSPLIHVQSNQTFYMEYQKATSKRSNPKVNFLIEERGDLITVNDLRISGDKTPAIDLRGTIRGVTKFTLSNSKVCHVSKTGSITVGILRENSSAVAINLGMLTLEYNANLVFTEGGELDIGYFTMRQKTLMSAKYFYIKSTAIDIEGEGRVTTTARSEDPGLGAGNDSKGSGSGGGHGGYGGLYEDKRGGNPYGSYSEPTHPGSKGGGIQGGRGGSFIKIECGHFLHLDGVIDNNGGNASSQGSGGGSGGSIFIKTLMFSGHGSIQVSGGDGQGSGGGGAGGRLAVHVSWLREYAGTYLALGGLGNPAGACGTIYYTDTNKGLSHRPFTIDEHNNTVFGEGFTKLILDNQNRNKHIPTLIEKEVEKYYEVDELEIRNHVVLWIQGENATLLAHKFSGDKTGLVHLRPTQKMFVEVVESEKGYSIAPVSYKIDSRSEITFPSTLTLLGTRSTFDGFIIGVHQLYIAESASVTFASTSQTGTRENGTFTFITTPGNITFGTLIVQRGSLVSFSRINDTLILTAGIFRVKYEGEMRINHGDIDSSWAWVESRGKVLLEGTGYGSEAGPGRGITSSQIGTGAGHGGEGGSNEDRTGGWYGSILRPDHLGSGGGNGRGTGGRGGGSLHWRIGQTLELDGLVSMRGIDGTGSDSGGGSGGSLLVECTNITGYGTVNVIGGSGTGKGGGGAGGRVAIHVRFKHKFAGIYEAYGGSGGVYGAAGTVYVEETARGPQYADIKYNKEINRTESVSTHRFIMVDNWNRKTTFSTSLVEYSSEYYEFDEMFLTRYANLQIDHPLNSPNVTVVVHRFIGDGTGRVHMRKNQTIYVEVVESMTNETTAPCSFKIDQGAEIVFPSKVYIYGTRTEINGRITGIHDIIIALGGVIEFSSTAQTAIVENREYLRIDKNGNFSFGSVLVKRGSKIVFKKVNNTLILNSGLFRVKYKGLMILNHGILRNSFAWVESQGVLMLDGTGFPEEQGPGKGVTRNGVAGGAGHGGEGAGVNGGLPYDSVYAPHVLGSGGGRGQGVGGAGGGSLLWEVGKFLQINGLLSANGLDGSGVHAGGGSGGSILIKTTNMSGHGEIAVAGGEGKGSGGAGAGGRVGIHCRWRYKYGGKLTDHGGHSNIGAPAGTIYIEENFRPLQYRHLKYLKTTNTSVLAVDHMYLHVDNEGFDVEGSTMIMEENTTLYEFDEMELTGYSRLLVYHPNNSVVNVTVHRFIGDKTGQFHIRDRQRIFVEVVESVSNKTEAPCSYKIDNGGEIVLPSEFHVHGTRTIVEGRITGVHRLYVSSGAEIDFTSTTQTALVENSSYVFLSEPGNLSFADVVVKRKGDVDFRRVTDFLRLNCDELNVKYEGEMSINHGEIFTSYGWLDSKGVINLDGVGFPAEKGPGAGMNVGGTGSGAGYGGTGGRNGGKAYGSVYTPMHLGSGGGNSQGTGGSGGGYLIWKISKYLELNGLLTANGEDGNGGNAGGGSGGSILIESTNMTGHGEISVVGGKGKGEGGGGAGGRVGIHCRWRYTYGGMFSDHGGQGNKRKHGASAGTIYKEENLRPLQYRELKYSKSRNTTYLAVDHTYVHIDNAGYDVPGATLLREENTSEYEFDEMELTGKSRLLVYQPDNMTNITVIVHRFIGDGTGQFHIRKHQKIYVEYVESENNRTEAPCSYLVDQFGELVLPYEFHVNGVRTEIHGLMTGVHHLFVEDSGRVRISSTAQTALLENRTYIDVTEPGNTSLANIIVKKGGILDLLRKHDVIIQVTSSLFEIKYEGKVLMNHGVLYTSVGDLETKGELVLDGKGRESGTGIGKGYRHGNYGTGGGHGGRGGTNGGNQGQAYDSVLKPLMLGSGGGAGRYGAGGQGGGSLRWQAQDHLHLDGLITAQGQSGKSQSGGGSGGTVLIEALNMSGHGEINVNGGNGISGGGGGSGGRIGIHVDFKNKYGGTYRAVGGEASSKTLVGGAGTVYKYESSRGPQYREIKYNPNGNFTDFKPEHSKLKIDNEGRDSDWPAVVMENETLFYELDEMQVGGKSHVVFYHPRGARNVTVVAHEVTGDKTGVIKMTSRQRLFVFIVESTHTYLDVPCGFYISEFSEIIFPTEVILRGETTTLRGRVTGVERLVIERNGNILVSGTAHTAKLPEHARWYNDRPFDPFTPGQLVIPELVVANDGVLTVAITPYRAEVIASDIVIRKGGLFKVNTREMFFILDRIVIESGGSLDGDGGGYSATQGPGAGSGSKGGSYGSLGGNAGTGKYYGSLYIPRYPGSGGGGSAGGSWINVTAGGYVKVDGALRVNGATGYGAGSGGSLTITTSLLIGYGQLASHGGSSSTGGGSGGRIGIYLSQPFDFRGAIAALGGAGSPSGGPGTTYIEVRDGVSVQRVLRIDGRNREETAGLKVFLDELGGYYHVFDEMELTRKAFVSLQQISDSIPEIKVRYFSGDGTGVFDVISGTRVYTHEDTVRMRTMVNYVIRKGGELVLPELTELAAKRSPCLEIHGGSYGIGELRLYASSHAQLHISGHSGCFNCSSKYTGTGLDRKYWFKKITVKANGKFEVISAVQNVDRAVQVHTGTVAVEYNGVVTSDAIEMFSKYIKVDHDAKFHSSGRATATGLGPGASCGGIGGGAGHGGNGGRGAGCSCGGSNDASGGRKYGQVCNPVLSGSSGGSSGGKGGGVIRLFSSHLVDHEGLLVSNGVNGGASGGGGSGGSVWIDGEAIDGHGSMQVAGGSGGYRYRYRACDYYHGGGAGGYIRAQSPRYINRGILSNLKNINPSGHRTAVEGGSAPGSGAVRGDDGQICFSGNECSGHGVWSSTGCTCDHNYHGVSCSYHCDPGVTCLGHGQCTESGGCRCNSGYVGYRCEHLCDPQRDCSGNGVCDNLGKCVCDSCYSGEKCQHLCSSKGACENNVCKCDSCYSGKFCQSECSEHGQCLNGTCKCEGYWQGTHCERGGCPGIPVCSGNGLCNSALQKCYCNPGWEGIDCSQLDCPGEPNCNSRGVCIPYPEGAKCVNCSRGWMGPACGEQCTHGMQFPMNSGICQCDPCYGGKGCTSLCLGRGVCQSNTSCFCDPAVGWRGDVCEIPGCPGIDKDCSGHGDCNAARHQCSCYEGWTGKACDIPDCPGAPNCFGRGFCNASLDVPRCVNCTRGFMGPACNHPCTYGLQIPMDSGNCVCFHGYSGVGCDSECSEHGKINNGTCECAVGWRGGLCDIMGCPGINEDCSGHGSCNGAIHKCTCYNGWSGEGCEIPDCPGSPNCFNQGYCNSSVSPPVCQNCTAGWMGPACNDPCVHGVQRPMDSGNCVCEAGWAGLGCDSECSGHGRVIQGSCKCDIGWRGRLCDNPGCPGIGEDCSGRGECNSALHECTCDGGWTGDGCEIPDCPGNPDCLDRGFCNATFNPPRCTNCSLGWMGADCGYPCTHGKQVPMDSGVCKCDTCYVDILDKTIPVTTIRTHASDKPWMTAYIKKEIKARQKAYTTGNMTKYRQLADKIITLIKKAKAEFYSSKVKSKRKHDAAKWHRTISQLAGFEGDNLNNNLISDSTPDTVEILQNIFTKPWSKLPETIIPSLENVASSLRQENPPTPSIGQVKTALKQLNSKKATGSDGIPAWVLKRYCEELAPIVHDIICASIKECEYPTAYKHALVIPVPKVNPPRDIENDFRQISILPQMAKVLEKLQLKLNLPSSRINDNQHAFTSKRSTVSALTNISQNWFNVTDNTLSAKNGVHALFIDFRKAFDLVDHGILLRKLAEMNVTKAFWLWTRSFLEDRRQQVKLAGTLSSVKPCPAGVPQGSVMSPALFNIHINDIENSIPNGLSINICKYADDCTQDEVVSQGSSSHMQEALEAVQEWSNRNKMTINSKKTKDMWICFNTAIPAPEPLLIGNEVVERVNSHKLLGVWHQNNLKWNCHVKNNVRKANKRMFSLRECRRANLPPERAFKTDASKSSAHLGATLKR</sequence>
<evidence type="ECO:0000313" key="8">
    <source>
        <dbReference type="EMBL" id="CAB3998305.1"/>
    </source>
</evidence>
<feature type="disulfide bond" evidence="5">
    <location>
        <begin position="3231"/>
        <end position="3240"/>
    </location>
</feature>
<dbReference type="PANTHER" id="PTHR31513:SF2">
    <property type="entry name" value="MRAZ"/>
    <property type="match status" value="1"/>
</dbReference>
<dbReference type="OrthoDB" id="5965221at2759"/>
<dbReference type="PANTHER" id="PTHR31513">
    <property type="entry name" value="EPHRIN TYPE-B RECEPTOR"/>
    <property type="match status" value="1"/>
</dbReference>
<organism evidence="8 9">
    <name type="scientific">Paramuricea clavata</name>
    <name type="common">Red gorgonian</name>
    <name type="synonym">Violescent sea-whip</name>
    <dbReference type="NCBI Taxonomy" id="317549"/>
    <lineage>
        <taxon>Eukaryota</taxon>
        <taxon>Metazoa</taxon>
        <taxon>Cnidaria</taxon>
        <taxon>Anthozoa</taxon>
        <taxon>Octocorallia</taxon>
        <taxon>Malacalcyonacea</taxon>
        <taxon>Plexauridae</taxon>
        <taxon>Paramuricea</taxon>
    </lineage>
</organism>
<feature type="region of interest" description="Disordered" evidence="7">
    <location>
        <begin position="47"/>
        <end position="66"/>
    </location>
</feature>
<feature type="compositionally biased region" description="Gly residues" evidence="7">
    <location>
        <begin position="458"/>
        <end position="469"/>
    </location>
</feature>
<feature type="region of interest" description="Disordered" evidence="7">
    <location>
        <begin position="849"/>
        <end position="884"/>
    </location>
</feature>
<proteinExistence type="predicted"/>
<dbReference type="Pfam" id="PF00078">
    <property type="entry name" value="RVT_1"/>
    <property type="match status" value="1"/>
</dbReference>
<evidence type="ECO:0000256" key="5">
    <source>
        <dbReference type="PROSITE-ProRule" id="PRU00076"/>
    </source>
</evidence>
<feature type="compositionally biased region" description="Gly residues" evidence="7">
    <location>
        <begin position="863"/>
        <end position="872"/>
    </location>
</feature>
<evidence type="ECO:0000256" key="6">
    <source>
        <dbReference type="PROSITE-ProRule" id="PRU00377"/>
    </source>
</evidence>
<dbReference type="PROSITE" id="PS01186">
    <property type="entry name" value="EGF_2"/>
    <property type="match status" value="4"/>
</dbReference>
<protein>
    <submittedName>
        <fullName evidence="8">Neurogenic locus notch 3</fullName>
    </submittedName>
</protein>
<dbReference type="CDD" id="cd01650">
    <property type="entry name" value="RT_nLTR_like"/>
    <property type="match status" value="1"/>
</dbReference>
<dbReference type="EMBL" id="CACRXK020003320">
    <property type="protein sequence ID" value="CAB3998305.1"/>
    <property type="molecule type" value="Genomic_DNA"/>
</dbReference>
<feature type="disulfide bond" evidence="5">
    <location>
        <begin position="3306"/>
        <end position="3316"/>
    </location>
</feature>